<evidence type="ECO:0000313" key="2">
    <source>
        <dbReference type="Proteomes" id="UP001283361"/>
    </source>
</evidence>
<accession>A0AAE0Y9E1</accession>
<evidence type="ECO:0000313" key="1">
    <source>
        <dbReference type="EMBL" id="KAK3736863.1"/>
    </source>
</evidence>
<keyword evidence="2" id="KW-1185">Reference proteome</keyword>
<dbReference type="EMBL" id="JAWDGP010006684">
    <property type="protein sequence ID" value="KAK3736863.1"/>
    <property type="molecule type" value="Genomic_DNA"/>
</dbReference>
<gene>
    <name evidence="1" type="ORF">RRG08_000610</name>
</gene>
<dbReference type="Proteomes" id="UP001283361">
    <property type="component" value="Unassembled WGS sequence"/>
</dbReference>
<protein>
    <submittedName>
        <fullName evidence="1">Uncharacterized protein</fullName>
    </submittedName>
</protein>
<sequence length="78" mass="9057">MLLFQTPLLQLNSSPLYLSNRPFPTGKSPLFKNKKEGILLRMCALFEEGAEPWVTRPSRQWSAHWTALPLMEERTLIE</sequence>
<proteinExistence type="predicted"/>
<reference evidence="1" key="1">
    <citation type="journal article" date="2023" name="G3 (Bethesda)">
        <title>A reference genome for the long-term kleptoplast-retaining sea slug Elysia crispata morphotype clarki.</title>
        <authorList>
            <person name="Eastman K.E."/>
            <person name="Pendleton A.L."/>
            <person name="Shaikh M.A."/>
            <person name="Suttiyut T."/>
            <person name="Ogas R."/>
            <person name="Tomko P."/>
            <person name="Gavelis G."/>
            <person name="Widhalm J.R."/>
            <person name="Wisecaver J.H."/>
        </authorList>
    </citation>
    <scope>NUCLEOTIDE SEQUENCE</scope>
    <source>
        <strain evidence="1">ECLA1</strain>
    </source>
</reference>
<organism evidence="1 2">
    <name type="scientific">Elysia crispata</name>
    <name type="common">lettuce slug</name>
    <dbReference type="NCBI Taxonomy" id="231223"/>
    <lineage>
        <taxon>Eukaryota</taxon>
        <taxon>Metazoa</taxon>
        <taxon>Spiralia</taxon>
        <taxon>Lophotrochozoa</taxon>
        <taxon>Mollusca</taxon>
        <taxon>Gastropoda</taxon>
        <taxon>Heterobranchia</taxon>
        <taxon>Euthyneura</taxon>
        <taxon>Panpulmonata</taxon>
        <taxon>Sacoglossa</taxon>
        <taxon>Placobranchoidea</taxon>
        <taxon>Plakobranchidae</taxon>
        <taxon>Elysia</taxon>
    </lineage>
</organism>
<comment type="caution">
    <text evidence="1">The sequence shown here is derived from an EMBL/GenBank/DDBJ whole genome shotgun (WGS) entry which is preliminary data.</text>
</comment>
<dbReference type="AlphaFoldDB" id="A0AAE0Y9E1"/>
<name>A0AAE0Y9E1_9GAST</name>